<dbReference type="Pfam" id="PF13377">
    <property type="entry name" value="Peripla_BP_3"/>
    <property type="match status" value="1"/>
</dbReference>
<protein>
    <submittedName>
        <fullName evidence="6">LacI family transcriptional regulator</fullName>
    </submittedName>
</protein>
<gene>
    <name evidence="6" type="primary">lacI</name>
    <name evidence="6" type="ORF">GCM10012275_18050</name>
</gene>
<comment type="caution">
    <text evidence="6">The sequence shown here is derived from an EMBL/GenBank/DDBJ whole genome shotgun (WGS) entry which is preliminary data.</text>
</comment>
<dbReference type="CDD" id="cd06267">
    <property type="entry name" value="PBP1_LacI_sugar_binding-like"/>
    <property type="match status" value="1"/>
</dbReference>
<organism evidence="6 7">
    <name type="scientific">Longimycelium tulufanense</name>
    <dbReference type="NCBI Taxonomy" id="907463"/>
    <lineage>
        <taxon>Bacteria</taxon>
        <taxon>Bacillati</taxon>
        <taxon>Actinomycetota</taxon>
        <taxon>Actinomycetes</taxon>
        <taxon>Pseudonocardiales</taxon>
        <taxon>Pseudonocardiaceae</taxon>
        <taxon>Longimycelium</taxon>
    </lineage>
</organism>
<name>A0A8J3C757_9PSEU</name>
<keyword evidence="1" id="KW-0678">Repressor</keyword>
<dbReference type="InterPro" id="IPR028082">
    <property type="entry name" value="Peripla_BP_I"/>
</dbReference>
<evidence type="ECO:0000256" key="1">
    <source>
        <dbReference type="ARBA" id="ARBA00022491"/>
    </source>
</evidence>
<evidence type="ECO:0000259" key="5">
    <source>
        <dbReference type="PROSITE" id="PS50932"/>
    </source>
</evidence>
<sequence length="331" mass="34883">MRDVAQLAGVSITTVSHVVNGTRAVADETRYRVLDAIAATGYTGNAIARSLATGGTRSLGVAISLVANPYFSELIQAIEGEAARAGYTLLLVDTHDESEVEQAAVRALRARRVEGMLLTPSPGAADTVVPELRQLKVPTVLVDRLPGAGLLDQVGPENVGATAILVEHLVDLGHRRIGLVAGAAGLTTSSERVHGYRLGLRRAGLELDEDLMASGGSAVKPAEVALRRLLSLPSPPTAVIAANNSMMVGVLHASRELGVRVGQDIAVVGYDEVEWADLVDPPLTTMAQPIADIGRTAVRMLLSRIAEPEQPPRTVRLPAKFMHRNSCGCPT</sequence>
<dbReference type="GO" id="GO:0000976">
    <property type="term" value="F:transcription cis-regulatory region binding"/>
    <property type="evidence" value="ECO:0007669"/>
    <property type="project" value="TreeGrafter"/>
</dbReference>
<dbReference type="PANTHER" id="PTHR30146:SF148">
    <property type="entry name" value="HTH-TYPE TRANSCRIPTIONAL REPRESSOR PURR-RELATED"/>
    <property type="match status" value="1"/>
</dbReference>
<accession>A0A8J3C757</accession>
<evidence type="ECO:0000256" key="3">
    <source>
        <dbReference type="ARBA" id="ARBA00023125"/>
    </source>
</evidence>
<dbReference type="RefSeq" id="WP_189055860.1">
    <property type="nucleotide sequence ID" value="NZ_BMMK01000006.1"/>
</dbReference>
<keyword evidence="2" id="KW-0805">Transcription regulation</keyword>
<keyword evidence="7" id="KW-1185">Reference proteome</keyword>
<dbReference type="Gene3D" id="3.40.50.2300">
    <property type="match status" value="2"/>
</dbReference>
<dbReference type="InterPro" id="IPR000843">
    <property type="entry name" value="HTH_LacI"/>
</dbReference>
<feature type="domain" description="HTH lacI-type" evidence="5">
    <location>
        <begin position="1"/>
        <end position="53"/>
    </location>
</feature>
<dbReference type="Gene3D" id="1.10.260.40">
    <property type="entry name" value="lambda repressor-like DNA-binding domains"/>
    <property type="match status" value="1"/>
</dbReference>
<dbReference type="SUPFAM" id="SSF47413">
    <property type="entry name" value="lambda repressor-like DNA-binding domains"/>
    <property type="match status" value="1"/>
</dbReference>
<dbReference type="PANTHER" id="PTHR30146">
    <property type="entry name" value="LACI-RELATED TRANSCRIPTIONAL REPRESSOR"/>
    <property type="match status" value="1"/>
</dbReference>
<keyword evidence="4" id="KW-0804">Transcription</keyword>
<dbReference type="PROSITE" id="PS00356">
    <property type="entry name" value="HTH_LACI_1"/>
    <property type="match status" value="1"/>
</dbReference>
<dbReference type="SMART" id="SM00354">
    <property type="entry name" value="HTH_LACI"/>
    <property type="match status" value="1"/>
</dbReference>
<dbReference type="InterPro" id="IPR010982">
    <property type="entry name" value="Lambda_DNA-bd_dom_sf"/>
</dbReference>
<evidence type="ECO:0000256" key="4">
    <source>
        <dbReference type="ARBA" id="ARBA00023163"/>
    </source>
</evidence>
<evidence type="ECO:0000313" key="7">
    <source>
        <dbReference type="Proteomes" id="UP000637578"/>
    </source>
</evidence>
<dbReference type="EMBL" id="BMMK01000006">
    <property type="protein sequence ID" value="GGM47340.1"/>
    <property type="molecule type" value="Genomic_DNA"/>
</dbReference>
<dbReference type="InterPro" id="IPR046335">
    <property type="entry name" value="LacI/GalR-like_sensor"/>
</dbReference>
<keyword evidence="3" id="KW-0238">DNA-binding</keyword>
<proteinExistence type="predicted"/>
<reference evidence="6" key="1">
    <citation type="journal article" date="2014" name="Int. J. Syst. Evol. Microbiol.">
        <title>Complete genome sequence of Corynebacterium casei LMG S-19264T (=DSM 44701T), isolated from a smear-ripened cheese.</title>
        <authorList>
            <consortium name="US DOE Joint Genome Institute (JGI-PGF)"/>
            <person name="Walter F."/>
            <person name="Albersmeier A."/>
            <person name="Kalinowski J."/>
            <person name="Ruckert C."/>
        </authorList>
    </citation>
    <scope>NUCLEOTIDE SEQUENCE</scope>
    <source>
        <strain evidence="6">CGMCC 4.5737</strain>
    </source>
</reference>
<dbReference type="CDD" id="cd01392">
    <property type="entry name" value="HTH_LacI"/>
    <property type="match status" value="1"/>
</dbReference>
<reference evidence="6" key="2">
    <citation type="submission" date="2020-09" db="EMBL/GenBank/DDBJ databases">
        <authorList>
            <person name="Sun Q."/>
            <person name="Zhou Y."/>
        </authorList>
    </citation>
    <scope>NUCLEOTIDE SEQUENCE</scope>
    <source>
        <strain evidence="6">CGMCC 4.5737</strain>
    </source>
</reference>
<dbReference type="GO" id="GO:0003700">
    <property type="term" value="F:DNA-binding transcription factor activity"/>
    <property type="evidence" value="ECO:0007669"/>
    <property type="project" value="TreeGrafter"/>
</dbReference>
<dbReference type="AlphaFoldDB" id="A0A8J3C757"/>
<dbReference type="PROSITE" id="PS50932">
    <property type="entry name" value="HTH_LACI_2"/>
    <property type="match status" value="1"/>
</dbReference>
<evidence type="ECO:0000256" key="2">
    <source>
        <dbReference type="ARBA" id="ARBA00023015"/>
    </source>
</evidence>
<dbReference type="SUPFAM" id="SSF53822">
    <property type="entry name" value="Periplasmic binding protein-like I"/>
    <property type="match status" value="1"/>
</dbReference>
<evidence type="ECO:0000313" key="6">
    <source>
        <dbReference type="EMBL" id="GGM47340.1"/>
    </source>
</evidence>
<dbReference type="Pfam" id="PF00356">
    <property type="entry name" value="LacI"/>
    <property type="match status" value="1"/>
</dbReference>
<dbReference type="Proteomes" id="UP000637578">
    <property type="component" value="Unassembled WGS sequence"/>
</dbReference>